<evidence type="ECO:0000256" key="2">
    <source>
        <dbReference type="SAM" id="MobiDB-lite"/>
    </source>
</evidence>
<dbReference type="CDD" id="cd00118">
    <property type="entry name" value="LysM"/>
    <property type="match status" value="1"/>
</dbReference>
<gene>
    <name evidence="5" type="ORF">CL55_00011130</name>
</gene>
<evidence type="ECO:0000256" key="3">
    <source>
        <dbReference type="SAM" id="Phobius"/>
    </source>
</evidence>
<evidence type="ECO:0000259" key="4">
    <source>
        <dbReference type="Pfam" id="PF25800"/>
    </source>
</evidence>
<organism evidence="5 6">
    <name type="scientific">Polynucleobacter duraquae</name>
    <dbReference type="NCBI Taxonomy" id="1835254"/>
    <lineage>
        <taxon>Bacteria</taxon>
        <taxon>Pseudomonadati</taxon>
        <taxon>Pseudomonadota</taxon>
        <taxon>Betaproteobacteria</taxon>
        <taxon>Burkholderiales</taxon>
        <taxon>Burkholderiaceae</taxon>
        <taxon>Polynucleobacter</taxon>
    </lineage>
</organism>
<dbReference type="EMBL" id="CP007501">
    <property type="protein sequence ID" value="AKD25446.1"/>
    <property type="molecule type" value="Genomic_DNA"/>
</dbReference>
<reference evidence="5 6" key="1">
    <citation type="submission" date="2014-03" db="EMBL/GenBank/DDBJ databases">
        <title>Genome of Polynucleobacter strain MWH-MoK4.</title>
        <authorList>
            <person name="Hahn M.W."/>
        </authorList>
    </citation>
    <scope>NUCLEOTIDE SEQUENCE [LARGE SCALE GENOMIC DNA]</scope>
    <source>
        <strain evidence="5 6">MWH-MoK4</strain>
    </source>
</reference>
<dbReference type="STRING" id="1835254.CL55_00011130"/>
<evidence type="ECO:0000256" key="1">
    <source>
        <dbReference type="SAM" id="Coils"/>
    </source>
</evidence>
<dbReference type="NCBIfam" id="TIGR03505">
    <property type="entry name" value="FimV_core"/>
    <property type="match status" value="1"/>
</dbReference>
<proteinExistence type="predicted"/>
<dbReference type="Pfam" id="PF25800">
    <property type="entry name" value="FimV_N"/>
    <property type="match status" value="1"/>
</dbReference>
<dbReference type="RefSeq" id="WP_052728776.1">
    <property type="nucleotide sequence ID" value="NZ_CP007501.1"/>
</dbReference>
<dbReference type="InterPro" id="IPR020012">
    <property type="entry name" value="LysM_FimV"/>
</dbReference>
<evidence type="ECO:0000313" key="5">
    <source>
        <dbReference type="EMBL" id="AKD25446.1"/>
    </source>
</evidence>
<dbReference type="InterPro" id="IPR036779">
    <property type="entry name" value="LysM_dom_sf"/>
</dbReference>
<feature type="domain" description="FimV N-terminal" evidence="4">
    <location>
        <begin position="27"/>
        <end position="134"/>
    </location>
</feature>
<dbReference type="InterPro" id="IPR057840">
    <property type="entry name" value="FimV_N"/>
</dbReference>
<protein>
    <submittedName>
        <fullName evidence="5">FimV N-terminal domain</fullName>
    </submittedName>
</protein>
<keyword evidence="3" id="KW-0812">Transmembrane</keyword>
<dbReference type="PATRIC" id="fig|576611.7.peg.1129"/>
<feature type="region of interest" description="Disordered" evidence="2">
    <location>
        <begin position="349"/>
        <end position="373"/>
    </location>
</feature>
<dbReference type="AlphaFoldDB" id="A0A0E3ZK23"/>
<feature type="coiled-coil region" evidence="1">
    <location>
        <begin position="257"/>
        <end position="298"/>
    </location>
</feature>
<dbReference type="KEGG" id="pdq:CL55_00011130"/>
<feature type="transmembrane region" description="Helical" evidence="3">
    <location>
        <begin position="314"/>
        <end position="333"/>
    </location>
</feature>
<dbReference type="Gene3D" id="1.20.58.2200">
    <property type="match status" value="1"/>
</dbReference>
<dbReference type="InterPro" id="IPR038440">
    <property type="entry name" value="FimV_C_sf"/>
</dbReference>
<name>A0A0E3ZK23_9BURK</name>
<sequence>MPNTQMLKFIFASFIGIALSTSVFAVSLGKANLVSNPGESLRIEVPIELASDEQALLTTLSASIPSASAYERLGISPKILDFNAQVMVYRSKDGRLMVLVETVKAVPISEDIFVDLLLTLNWSTGSITRIYTFLNGALPKFIVEPGQTLSSIASQMDPASPEFSIDQKMMALYQANPDAFAGGNINRLRAGSELLIPDPAAVQAIDSKVAKDFVDSAAQKWTEKKSDLASVEVSVDDVVKSENRLKIGSSGDRDADNKRITEEIVAQEKILEQTNARAQELEKNISDLKKLLAESQGVPEVLDSGKSGFNVKTAFLGLLAFVLITGLLIWFFVNNSRKTALSPVHARDYPVEGEQKQSPAPDHHRSDHAHHEGMSDKAKALFGSINLDLPVAKPSTSDLTPDELRVRLNLARAYITIEDFSAAKKSLEEIVHIGASIDPEIVVEAQGVLTELPHTNS</sequence>
<dbReference type="HOGENOM" id="CLU_596986_0_0_4"/>
<dbReference type="Gene3D" id="3.10.350.10">
    <property type="entry name" value="LysM domain"/>
    <property type="match status" value="1"/>
</dbReference>
<accession>A0A0E3ZK23</accession>
<keyword evidence="6" id="KW-1185">Reference proteome</keyword>
<dbReference type="Proteomes" id="UP000061135">
    <property type="component" value="Chromosome"/>
</dbReference>
<keyword evidence="3" id="KW-1133">Transmembrane helix</keyword>
<keyword evidence="1" id="KW-0175">Coiled coil</keyword>
<dbReference type="InterPro" id="IPR018392">
    <property type="entry name" value="LysM"/>
</dbReference>
<keyword evidence="3" id="KW-0472">Membrane</keyword>
<evidence type="ECO:0000313" key="6">
    <source>
        <dbReference type="Proteomes" id="UP000061135"/>
    </source>
</evidence>